<comment type="caution">
    <text evidence="13">The sequence shown here is derived from an EMBL/GenBank/DDBJ whole genome shotgun (WGS) entry which is preliminary data.</text>
</comment>
<reference evidence="14" key="1">
    <citation type="journal article" date="2019" name="Int. J. Syst. Evol. Microbiol.">
        <title>The Global Catalogue of Microorganisms (GCM) 10K type strain sequencing project: providing services to taxonomists for standard genome sequencing and annotation.</title>
        <authorList>
            <consortium name="The Broad Institute Genomics Platform"/>
            <consortium name="The Broad Institute Genome Sequencing Center for Infectious Disease"/>
            <person name="Wu L."/>
            <person name="Ma J."/>
        </authorList>
    </citation>
    <scope>NUCLEOTIDE SEQUENCE [LARGE SCALE GENOMIC DNA]</scope>
    <source>
        <strain evidence="14">JCM 4816</strain>
    </source>
</reference>
<dbReference type="PROSITE" id="PS50928">
    <property type="entry name" value="ABC_TM1"/>
    <property type="match status" value="1"/>
</dbReference>
<feature type="region of interest" description="Disordered" evidence="11">
    <location>
        <begin position="1"/>
        <end position="28"/>
    </location>
</feature>
<dbReference type="InterPro" id="IPR011864">
    <property type="entry name" value="Phosphate_PstC"/>
</dbReference>
<feature type="compositionally biased region" description="Polar residues" evidence="11">
    <location>
        <begin position="1"/>
        <end position="10"/>
    </location>
</feature>
<dbReference type="Pfam" id="PF00528">
    <property type="entry name" value="BPD_transp_1"/>
    <property type="match status" value="1"/>
</dbReference>
<dbReference type="CDD" id="cd06261">
    <property type="entry name" value="TM_PBP2"/>
    <property type="match status" value="1"/>
</dbReference>
<evidence type="ECO:0000256" key="3">
    <source>
        <dbReference type="ARBA" id="ARBA00022448"/>
    </source>
</evidence>
<organism evidence="13 14">
    <name type="scientific">Streptacidiphilus monticola</name>
    <dbReference type="NCBI Taxonomy" id="2161674"/>
    <lineage>
        <taxon>Bacteria</taxon>
        <taxon>Bacillati</taxon>
        <taxon>Actinomycetota</taxon>
        <taxon>Actinomycetes</taxon>
        <taxon>Kitasatosporales</taxon>
        <taxon>Streptomycetaceae</taxon>
        <taxon>Streptacidiphilus</taxon>
    </lineage>
</organism>
<keyword evidence="3 9" id="KW-0813">Transport</keyword>
<dbReference type="Proteomes" id="UP001596174">
    <property type="component" value="Unassembled WGS sequence"/>
</dbReference>
<comment type="similarity">
    <text evidence="2 10">Belongs to the binding-protein-dependent transport system permease family. CysTW subfamily.</text>
</comment>
<evidence type="ECO:0000259" key="12">
    <source>
        <dbReference type="PROSITE" id="PS50928"/>
    </source>
</evidence>
<dbReference type="PANTHER" id="PTHR30425:SF1">
    <property type="entry name" value="PHOSPHATE TRANSPORT SYSTEM PERMEASE PROTEIN PSTC"/>
    <property type="match status" value="1"/>
</dbReference>
<keyword evidence="8 9" id="KW-0472">Membrane</keyword>
<dbReference type="SUPFAM" id="SSF161098">
    <property type="entry name" value="MetI-like"/>
    <property type="match status" value="1"/>
</dbReference>
<feature type="transmembrane region" description="Helical" evidence="9">
    <location>
        <begin position="158"/>
        <end position="176"/>
    </location>
</feature>
<evidence type="ECO:0000256" key="5">
    <source>
        <dbReference type="ARBA" id="ARBA00022592"/>
    </source>
</evidence>
<protein>
    <recommendedName>
        <fullName evidence="10">Phosphate transport system permease protein</fullName>
    </recommendedName>
</protein>
<dbReference type="EMBL" id="JBHSQJ010000007">
    <property type="protein sequence ID" value="MFC5906101.1"/>
    <property type="molecule type" value="Genomic_DNA"/>
</dbReference>
<feature type="transmembrane region" description="Helical" evidence="9">
    <location>
        <begin position="214"/>
        <end position="232"/>
    </location>
</feature>
<name>A0ABW1FWV5_9ACTN</name>
<feature type="transmembrane region" description="Helical" evidence="9">
    <location>
        <begin position="113"/>
        <end position="146"/>
    </location>
</feature>
<evidence type="ECO:0000256" key="4">
    <source>
        <dbReference type="ARBA" id="ARBA00022475"/>
    </source>
</evidence>
<keyword evidence="7 9" id="KW-1133">Transmembrane helix</keyword>
<sequence>MDIPRNTSAPPQDPREPQDPTPQDMLNPYENLTSLVDATGRRGTGVSGSGVSSGKVRIGDRVFSGLSRGSGVLLLVIMAAIAVFLTIRAGYAISADHGNFLTTADWQTQNDPIVFGVAAIATGTVVTAVIAMVLAVPIAVGIALFISHYAPRRIAQGLGYVVDLLAAVPSIVYGLWGALFLVPHMLGVNAWLNQYFGWTFVFHQLQPGAQPRSLFTVGVLLAIMILPIITAVTREIFLQVPRAHEEAALALGATRWEVIRTAVLPFGRSGIISASMLGLGRALGETMAVATVLSPSYVINFHVLDPAGSTIAQTIATQFGEASTVGRDALIAAGLVLFVITLLVNSGARLIIARRKEYSGADA</sequence>
<evidence type="ECO:0000256" key="10">
    <source>
        <dbReference type="RuleBase" id="RU363054"/>
    </source>
</evidence>
<comment type="subcellular location">
    <subcellularLocation>
        <location evidence="1 9">Cell membrane</location>
        <topology evidence="1 9">Multi-pass membrane protein</topology>
    </subcellularLocation>
</comment>
<comment type="function">
    <text evidence="10">Part of the binding-protein-dependent transport system for phosphate; probably responsible for the translocation of the substrate across the membrane.</text>
</comment>
<evidence type="ECO:0000256" key="2">
    <source>
        <dbReference type="ARBA" id="ARBA00007069"/>
    </source>
</evidence>
<dbReference type="InterPro" id="IPR051124">
    <property type="entry name" value="Phosphate_Transport_Permease"/>
</dbReference>
<comment type="caution">
    <text evidence="10">Lacks conserved residue(s) required for the propagation of feature annotation.</text>
</comment>
<dbReference type="InterPro" id="IPR035906">
    <property type="entry name" value="MetI-like_sf"/>
</dbReference>
<dbReference type="NCBIfam" id="TIGR02138">
    <property type="entry name" value="phosphate_pstC"/>
    <property type="match status" value="1"/>
</dbReference>
<feature type="transmembrane region" description="Helical" evidence="9">
    <location>
        <begin position="71"/>
        <end position="93"/>
    </location>
</feature>
<feature type="domain" description="ABC transmembrane type-1" evidence="12">
    <location>
        <begin position="121"/>
        <end position="348"/>
    </location>
</feature>
<dbReference type="PANTHER" id="PTHR30425">
    <property type="entry name" value="PHOSPHATE TRANSPORT SYSTEM PERMEASE PROTEIN PST"/>
    <property type="match status" value="1"/>
</dbReference>
<dbReference type="Gene3D" id="1.10.3720.10">
    <property type="entry name" value="MetI-like"/>
    <property type="match status" value="1"/>
</dbReference>
<gene>
    <name evidence="13" type="primary">pstC</name>
    <name evidence="13" type="ORF">ACFP3V_02545</name>
</gene>
<keyword evidence="4 10" id="KW-1003">Cell membrane</keyword>
<evidence type="ECO:0000256" key="9">
    <source>
        <dbReference type="RuleBase" id="RU363032"/>
    </source>
</evidence>
<proteinExistence type="inferred from homology"/>
<evidence type="ECO:0000256" key="1">
    <source>
        <dbReference type="ARBA" id="ARBA00004651"/>
    </source>
</evidence>
<keyword evidence="14" id="KW-1185">Reference proteome</keyword>
<evidence type="ECO:0000256" key="7">
    <source>
        <dbReference type="ARBA" id="ARBA00022989"/>
    </source>
</evidence>
<keyword evidence="5 10" id="KW-0592">Phosphate transport</keyword>
<keyword evidence="6 9" id="KW-0812">Transmembrane</keyword>
<evidence type="ECO:0000313" key="14">
    <source>
        <dbReference type="Proteomes" id="UP001596174"/>
    </source>
</evidence>
<evidence type="ECO:0000256" key="6">
    <source>
        <dbReference type="ARBA" id="ARBA00022692"/>
    </source>
</evidence>
<dbReference type="RefSeq" id="WP_380579240.1">
    <property type="nucleotide sequence ID" value="NZ_JBHSQJ010000007.1"/>
</dbReference>
<evidence type="ECO:0000256" key="8">
    <source>
        <dbReference type="ARBA" id="ARBA00023136"/>
    </source>
</evidence>
<evidence type="ECO:0000256" key="11">
    <source>
        <dbReference type="SAM" id="MobiDB-lite"/>
    </source>
</evidence>
<dbReference type="InterPro" id="IPR000515">
    <property type="entry name" value="MetI-like"/>
</dbReference>
<accession>A0ABW1FWV5</accession>
<evidence type="ECO:0000313" key="13">
    <source>
        <dbReference type="EMBL" id="MFC5906101.1"/>
    </source>
</evidence>
<feature type="transmembrane region" description="Helical" evidence="9">
    <location>
        <begin position="329"/>
        <end position="352"/>
    </location>
</feature>